<sequence>MTRSIDIPSKTHQLMRFLLPLLLLLSALTTTVLLPGCEPKEDLITTDSSAKLEFSLDTVKFDTVFVATGTVTKRLWVYNRNARAVRVAEISLPSRPAVTYSLLINGDAVASARNVEIRGKDSLLVLVRATVDPTPADGKPFLVEDDLRFVTNGNEQAVKVLSYGQNAYFHDNETITSSTVWKADKPHVIYNSVLVKPGVTLTIAAGARIYSHFRSYLVIEGRLLCNPDYQPTGPIKPTDPNIVRFSGDRREAEYAERPGQWGGIEFDLGSQGNVVRYTELKNSTLGLYLYNPFDEQPRPQVRVENVELRNISTLNSGLGFDGAALLSLSGDLTVSNTLISNCEQYAVYAVQSSQVRLDYCTIANYSLGTRDQPSVLTSPEAPFASIGGRPLPVVAPRGLTIRNSIIWGSIRDGEELEFVAGEQYAGSISIRNSLLKTKKYDNTGPLGQQKNGNVLNPDEFASPIFKSTPSRFRGTALSFELDTLSPASNRALPLPGLTTDLLNRPRNPNTPDMGAYERVNP</sequence>
<proteinExistence type="predicted"/>
<gene>
    <name evidence="2" type="ORF">HW554_05160</name>
</gene>
<dbReference type="InterPro" id="IPR012334">
    <property type="entry name" value="Pectin_lyas_fold"/>
</dbReference>
<dbReference type="EMBL" id="JABKAU010000007">
    <property type="protein sequence ID" value="NVO30584.1"/>
    <property type="molecule type" value="Genomic_DNA"/>
</dbReference>
<name>A0A7Y7U5C1_9BACT</name>
<dbReference type="InterPro" id="IPR011050">
    <property type="entry name" value="Pectin_lyase_fold/virulence"/>
</dbReference>
<keyword evidence="3" id="KW-1185">Reference proteome</keyword>
<organism evidence="2 3">
    <name type="scientific">Hymenobacter lapidiphilus</name>
    <dbReference type="NCBI Taxonomy" id="2608003"/>
    <lineage>
        <taxon>Bacteria</taxon>
        <taxon>Pseudomonadati</taxon>
        <taxon>Bacteroidota</taxon>
        <taxon>Cytophagia</taxon>
        <taxon>Cytophagales</taxon>
        <taxon>Hymenobacteraceae</taxon>
        <taxon>Hymenobacter</taxon>
    </lineage>
</organism>
<protein>
    <submittedName>
        <fullName evidence="2">Right-handed parallel beta-helix repeat-containing protein</fullName>
    </submittedName>
</protein>
<reference evidence="2 3" key="1">
    <citation type="submission" date="2020-05" db="EMBL/GenBank/DDBJ databases">
        <title>Hymenobacter terrestris sp. nov. and Hymenobacter lapidiphilus sp. nov., isolated from regoliths in Antarctica.</title>
        <authorList>
            <person name="Sedlacek I."/>
            <person name="Pantucek R."/>
            <person name="Zeman M."/>
            <person name="Holochova P."/>
            <person name="Kralova S."/>
            <person name="Stankova E."/>
            <person name="Sedo O."/>
            <person name="Micenkova L."/>
            <person name="Svec P."/>
            <person name="Gupta V."/>
            <person name="Sood U."/>
            <person name="Korpole U.S."/>
            <person name="Lal R."/>
        </authorList>
    </citation>
    <scope>NUCLEOTIDE SEQUENCE [LARGE SCALE GENOMIC DNA]</scope>
    <source>
        <strain evidence="2 3">P5342</strain>
    </source>
</reference>
<accession>A0A7Y7U5C1</accession>
<dbReference type="Proteomes" id="UP000565521">
    <property type="component" value="Unassembled WGS sequence"/>
</dbReference>
<evidence type="ECO:0000313" key="3">
    <source>
        <dbReference type="Proteomes" id="UP000565521"/>
    </source>
</evidence>
<dbReference type="Gene3D" id="2.160.20.10">
    <property type="entry name" value="Single-stranded right-handed beta-helix, Pectin lyase-like"/>
    <property type="match status" value="1"/>
</dbReference>
<dbReference type="SUPFAM" id="SSF51126">
    <property type="entry name" value="Pectin lyase-like"/>
    <property type="match status" value="1"/>
</dbReference>
<comment type="caution">
    <text evidence="2">The sequence shown here is derived from an EMBL/GenBank/DDBJ whole genome shotgun (WGS) entry which is preliminary data.</text>
</comment>
<dbReference type="AlphaFoldDB" id="A0A7Y7U5C1"/>
<dbReference type="RefSeq" id="WP_176907446.1">
    <property type="nucleotide sequence ID" value="NZ_JABKAU010000007.1"/>
</dbReference>
<feature type="region of interest" description="Disordered" evidence="1">
    <location>
        <begin position="495"/>
        <end position="521"/>
    </location>
</feature>
<evidence type="ECO:0000256" key="1">
    <source>
        <dbReference type="SAM" id="MobiDB-lite"/>
    </source>
</evidence>
<evidence type="ECO:0000313" key="2">
    <source>
        <dbReference type="EMBL" id="NVO30584.1"/>
    </source>
</evidence>